<reference evidence="1 2" key="1">
    <citation type="journal article" date="2014" name="Proc. Natl. Acad. Sci. U.S.A.">
        <title>Trajectory and genomic determinants of fungal-pathogen speciation and host adaptation.</title>
        <authorList>
            <person name="Hu X."/>
            <person name="Xiao G."/>
            <person name="Zheng P."/>
            <person name="Shang Y."/>
            <person name="Su Y."/>
            <person name="Zhang X."/>
            <person name="Liu X."/>
            <person name="Zhan S."/>
            <person name="St Leger R.J."/>
            <person name="Wang C."/>
        </authorList>
    </citation>
    <scope>NUCLEOTIDE SEQUENCE [LARGE SCALE GENOMIC DNA]</scope>
    <source>
        <strain evidence="1 2">ARSEF 977</strain>
    </source>
</reference>
<dbReference type="HOGENOM" id="CLU_128341_0_0_1"/>
<comment type="caution">
    <text evidence="1">The sequence shown here is derived from an EMBL/GenBank/DDBJ whole genome shotgun (WGS) entry which is preliminary data.</text>
</comment>
<dbReference type="Pfam" id="PF20174">
    <property type="entry name" value="DUF6540"/>
    <property type="match status" value="1"/>
</dbReference>
<organism evidence="1 2">
    <name type="scientific">Metarhizium guizhouense (strain ARSEF 977)</name>
    <dbReference type="NCBI Taxonomy" id="1276136"/>
    <lineage>
        <taxon>Eukaryota</taxon>
        <taxon>Fungi</taxon>
        <taxon>Dikarya</taxon>
        <taxon>Ascomycota</taxon>
        <taxon>Pezizomycotina</taxon>
        <taxon>Sordariomycetes</taxon>
        <taxon>Hypocreomycetidae</taxon>
        <taxon>Hypocreales</taxon>
        <taxon>Clavicipitaceae</taxon>
        <taxon>Metarhizium</taxon>
    </lineage>
</organism>
<protein>
    <submittedName>
        <fullName evidence="1">Uncharacterized protein</fullName>
    </submittedName>
</protein>
<keyword evidence="2" id="KW-1185">Reference proteome</keyword>
<evidence type="ECO:0000313" key="2">
    <source>
        <dbReference type="Proteomes" id="UP000031192"/>
    </source>
</evidence>
<dbReference type="InterPro" id="IPR046670">
    <property type="entry name" value="DUF6540"/>
</dbReference>
<dbReference type="EMBL" id="AZNH01000028">
    <property type="protein sequence ID" value="KID85688.1"/>
    <property type="molecule type" value="Genomic_DNA"/>
</dbReference>
<dbReference type="AlphaFoldDB" id="A0A0B4GSR0"/>
<dbReference type="Proteomes" id="UP000031192">
    <property type="component" value="Unassembled WGS sequence"/>
</dbReference>
<dbReference type="OrthoDB" id="4924482at2759"/>
<evidence type="ECO:0000313" key="1">
    <source>
        <dbReference type="EMBL" id="KID85688.1"/>
    </source>
</evidence>
<proteinExistence type="predicted"/>
<gene>
    <name evidence="1" type="ORF">MGU_07225</name>
</gene>
<name>A0A0B4GSR0_METGA</name>
<accession>A0A0B4GSR0</accession>
<sequence length="181" mass="20866">MTGGKYRVSVAGFRRDFISDDPSLETTYRHAMFHWGIWVERKDSGGPGRLYHVEEHPPMNSAGGVIPGGWKLELRNSDSRTSQRLIGRIMVGKLPAGKGFDEIEALLSQVPTPVEGNGENCITWTMNAVRLLQRQEPIAWAEEFNVEEFMNHAYSRIKDWHLKNKWRHADHKESYVNRKFD</sequence>